<proteinExistence type="predicted"/>
<accession>A0AAD3D8M0</accession>
<reference evidence="2 3" key="1">
    <citation type="journal article" date="2021" name="Sci. Rep.">
        <title>The genome of the diatom Chaetoceros tenuissimus carries an ancient integrated fragment of an extant virus.</title>
        <authorList>
            <person name="Hongo Y."/>
            <person name="Kimura K."/>
            <person name="Takaki Y."/>
            <person name="Yoshida Y."/>
            <person name="Baba S."/>
            <person name="Kobayashi G."/>
            <person name="Nagasaki K."/>
            <person name="Hano T."/>
            <person name="Tomaru Y."/>
        </authorList>
    </citation>
    <scope>NUCLEOTIDE SEQUENCE [LARGE SCALE GENOMIC DNA]</scope>
    <source>
        <strain evidence="2 3">NIES-3715</strain>
    </source>
</reference>
<name>A0AAD3D8M0_9STRA</name>
<dbReference type="CDD" id="cd18316">
    <property type="entry name" value="BTB_POZ_KCTD-like"/>
    <property type="match status" value="1"/>
</dbReference>
<organism evidence="2 3">
    <name type="scientific">Chaetoceros tenuissimus</name>
    <dbReference type="NCBI Taxonomy" id="426638"/>
    <lineage>
        <taxon>Eukaryota</taxon>
        <taxon>Sar</taxon>
        <taxon>Stramenopiles</taxon>
        <taxon>Ochrophyta</taxon>
        <taxon>Bacillariophyta</taxon>
        <taxon>Coscinodiscophyceae</taxon>
        <taxon>Chaetocerotophycidae</taxon>
        <taxon>Chaetocerotales</taxon>
        <taxon>Chaetocerotaceae</taxon>
        <taxon>Chaetoceros</taxon>
    </lineage>
</organism>
<dbReference type="Gene3D" id="3.30.710.10">
    <property type="entry name" value="Potassium Channel Kv1.1, Chain A"/>
    <property type="match status" value="1"/>
</dbReference>
<evidence type="ECO:0000259" key="1">
    <source>
        <dbReference type="SMART" id="SM00225"/>
    </source>
</evidence>
<evidence type="ECO:0000313" key="3">
    <source>
        <dbReference type="Proteomes" id="UP001054902"/>
    </source>
</evidence>
<dbReference type="SUPFAM" id="SSF54695">
    <property type="entry name" value="POZ domain"/>
    <property type="match status" value="1"/>
</dbReference>
<dbReference type="InterPro" id="IPR003131">
    <property type="entry name" value="T1-type_BTB"/>
</dbReference>
<dbReference type="SMART" id="SM00225">
    <property type="entry name" value="BTB"/>
    <property type="match status" value="1"/>
</dbReference>
<sequence length="220" mass="24846">MSTTHTTITLNVGGTTYQVSKTLLEKFPGSLLERCASNTWNKGGEEVFIEGDGTRFRQVLDYMRHGEVTLPRGESTPSFLKELEYYGIEYDEDKIMNRDEMFKTSFLSMLPRIKLLGIPLFVQVKTLKFMTGDYIFTLVLVNDEVQQLKAKHMDDSFALEISELLDSYRSQNTTLEELAPNITTQAEASAAIAAAFSVGLASNETVYIYYAIPTMLFIKL</sequence>
<dbReference type="Pfam" id="PF02214">
    <property type="entry name" value="BTB_2"/>
    <property type="match status" value="1"/>
</dbReference>
<feature type="domain" description="BTB" evidence="1">
    <location>
        <begin position="6"/>
        <end position="103"/>
    </location>
</feature>
<dbReference type="PANTHER" id="PTHR14499">
    <property type="entry name" value="POTASSIUM CHANNEL TETRAMERIZATION DOMAIN-CONTAINING"/>
    <property type="match status" value="1"/>
</dbReference>
<dbReference type="InterPro" id="IPR011333">
    <property type="entry name" value="SKP1/BTB/POZ_sf"/>
</dbReference>
<dbReference type="PANTHER" id="PTHR14499:SF136">
    <property type="entry name" value="GH08630P"/>
    <property type="match status" value="1"/>
</dbReference>
<dbReference type="InterPro" id="IPR000210">
    <property type="entry name" value="BTB/POZ_dom"/>
</dbReference>
<protein>
    <submittedName>
        <fullName evidence="2">POZ domain-containing protein</fullName>
    </submittedName>
</protein>
<dbReference type="EMBL" id="BLLK01000069">
    <property type="protein sequence ID" value="GFH59743.1"/>
    <property type="molecule type" value="Genomic_DNA"/>
</dbReference>
<dbReference type="AlphaFoldDB" id="A0AAD3D8M0"/>
<dbReference type="Proteomes" id="UP001054902">
    <property type="component" value="Unassembled WGS sequence"/>
</dbReference>
<keyword evidence="3" id="KW-1185">Reference proteome</keyword>
<gene>
    <name evidence="2" type="ORF">CTEN210_16219</name>
</gene>
<dbReference type="GO" id="GO:0051260">
    <property type="term" value="P:protein homooligomerization"/>
    <property type="evidence" value="ECO:0007669"/>
    <property type="project" value="InterPro"/>
</dbReference>
<comment type="caution">
    <text evidence="2">The sequence shown here is derived from an EMBL/GenBank/DDBJ whole genome shotgun (WGS) entry which is preliminary data.</text>
</comment>
<evidence type="ECO:0000313" key="2">
    <source>
        <dbReference type="EMBL" id="GFH59743.1"/>
    </source>
</evidence>